<keyword evidence="5" id="KW-0560">Oxidoreductase</keyword>
<dbReference type="Proteomes" id="UP001417504">
    <property type="component" value="Unassembled WGS sequence"/>
</dbReference>
<dbReference type="PANTHER" id="PTHR11474:SF76">
    <property type="entry name" value="SHKT DOMAIN-CONTAINING PROTEIN"/>
    <property type="match status" value="1"/>
</dbReference>
<evidence type="ECO:0000259" key="9">
    <source>
        <dbReference type="PROSITE" id="PS00497"/>
    </source>
</evidence>
<dbReference type="InterPro" id="IPR050316">
    <property type="entry name" value="Tyrosinase/Hemocyanin"/>
</dbReference>
<keyword evidence="4" id="KW-0883">Thioether bond</keyword>
<dbReference type="PROSITE" id="PS00497">
    <property type="entry name" value="TYROSINASE_1"/>
    <property type="match status" value="1"/>
</dbReference>
<feature type="compositionally biased region" description="Polar residues" evidence="8">
    <location>
        <begin position="1"/>
        <end position="22"/>
    </location>
</feature>
<dbReference type="PANTHER" id="PTHR11474">
    <property type="entry name" value="TYROSINASE FAMILY MEMBER"/>
    <property type="match status" value="1"/>
</dbReference>
<evidence type="ECO:0000256" key="4">
    <source>
        <dbReference type="ARBA" id="ARBA00022784"/>
    </source>
</evidence>
<organism evidence="10 11">
    <name type="scientific">Stephania japonica</name>
    <dbReference type="NCBI Taxonomy" id="461633"/>
    <lineage>
        <taxon>Eukaryota</taxon>
        <taxon>Viridiplantae</taxon>
        <taxon>Streptophyta</taxon>
        <taxon>Embryophyta</taxon>
        <taxon>Tracheophyta</taxon>
        <taxon>Spermatophyta</taxon>
        <taxon>Magnoliopsida</taxon>
        <taxon>Ranunculales</taxon>
        <taxon>Menispermaceae</taxon>
        <taxon>Menispermoideae</taxon>
        <taxon>Cissampelideae</taxon>
        <taxon>Stephania</taxon>
    </lineage>
</organism>
<evidence type="ECO:0000313" key="11">
    <source>
        <dbReference type="Proteomes" id="UP001417504"/>
    </source>
</evidence>
<dbReference type="Gene3D" id="1.10.1280.10">
    <property type="entry name" value="Di-copper center containing domain from catechol oxidase"/>
    <property type="match status" value="1"/>
</dbReference>
<dbReference type="InterPro" id="IPR002227">
    <property type="entry name" value="Tyrosinase_Cu-bd"/>
</dbReference>
<dbReference type="GO" id="GO:0046872">
    <property type="term" value="F:metal ion binding"/>
    <property type="evidence" value="ECO:0007669"/>
    <property type="project" value="UniProtKB-KW"/>
</dbReference>
<evidence type="ECO:0000313" key="10">
    <source>
        <dbReference type="EMBL" id="KAK9152681.1"/>
    </source>
</evidence>
<keyword evidence="7" id="KW-1015">Disulfide bond</keyword>
<dbReference type="AlphaFoldDB" id="A0AAP0PTR8"/>
<name>A0AAP0PTR8_9MAGN</name>
<evidence type="ECO:0000256" key="6">
    <source>
        <dbReference type="ARBA" id="ARBA00023008"/>
    </source>
</evidence>
<feature type="region of interest" description="Disordered" evidence="8">
    <location>
        <begin position="1"/>
        <end position="34"/>
    </location>
</feature>
<keyword evidence="3" id="KW-0479">Metal-binding</keyword>
<dbReference type="Pfam" id="PF12143">
    <property type="entry name" value="PPO1_KFDV"/>
    <property type="match status" value="1"/>
</dbReference>
<comment type="caution">
    <text evidence="10">The sequence shown here is derived from an EMBL/GenBank/DDBJ whole genome shotgun (WGS) entry which is preliminary data.</text>
</comment>
<dbReference type="EMBL" id="JBBNAE010000001">
    <property type="protein sequence ID" value="KAK9152681.1"/>
    <property type="molecule type" value="Genomic_DNA"/>
</dbReference>
<dbReference type="InterPro" id="IPR022739">
    <property type="entry name" value="Polyphenol_oxidase_cen"/>
</dbReference>
<accession>A0AAP0PTR8</accession>
<dbReference type="GO" id="GO:0004097">
    <property type="term" value="F:catechol oxidase activity"/>
    <property type="evidence" value="ECO:0007669"/>
    <property type="project" value="InterPro"/>
</dbReference>
<evidence type="ECO:0000256" key="1">
    <source>
        <dbReference type="ARBA" id="ARBA00001973"/>
    </source>
</evidence>
<protein>
    <recommendedName>
        <fullName evidence="9">Tyrosinase copper-binding domain-containing protein</fullName>
    </recommendedName>
</protein>
<dbReference type="InterPro" id="IPR008922">
    <property type="entry name" value="Di-copper_centre_dom_sf"/>
</dbReference>
<dbReference type="Pfam" id="PF00264">
    <property type="entry name" value="Tyrosinase"/>
    <property type="match status" value="1"/>
</dbReference>
<dbReference type="InterPro" id="IPR022740">
    <property type="entry name" value="Polyphenol_oxidase_C"/>
</dbReference>
<sequence>MSLSLLATTPISSSLSSKTPLHQTPKRVPTTSLRANNTITCEQKQNVGPSQSIDRRNVLLGLGGLYGATATIGNQANAESGGPIQPPDLSKCHLASDDETGEQVNCCPPYSTAEVHEFKLPQGPLRHRKAAHLLTPEEIEKYNAAVAKMKQLDPKDPWHFMQQATIHCTYCNGAFDQKDHEGKLLQVHGSWLFLPWHRMYLHFWERILGTLIDDPTFAIPYWNWDNPNAMTMPGFYTDKSSYPFIYNDNRNHDHYKALMDLGYKLGDPNPRPDQYPEVKLNNLRKVYNMYKETLGKPRLFMGAPITAGETTKEGAGALENMHNLPHQWVGPVEKPYHDMGNFYTAARDTIFFGHHANIDRMWEIYSIMRGHKLEFESKDWLDSSFLFYDENRKVVKVKISDVLNIENLGYTYTSEVNAWRDVRKRYKKERLGRKRSAKEHVQLLPVSEFGTEPRPLKEPIRILVQRPKTSRSKQEKEDDLEVLVIDDIEYEHGQHSSFDVFISKPIEGLAGPDYGEHAGHFNRLPHFHIKKEHHSERKAQLELGITNLLDDIDAETSDNLVVTLVPKQGKVTIGGVFIELQESDL</sequence>
<evidence type="ECO:0000256" key="8">
    <source>
        <dbReference type="SAM" id="MobiDB-lite"/>
    </source>
</evidence>
<reference evidence="10 11" key="1">
    <citation type="submission" date="2024-01" db="EMBL/GenBank/DDBJ databases">
        <title>Genome assemblies of Stephania.</title>
        <authorList>
            <person name="Yang L."/>
        </authorList>
    </citation>
    <scope>NUCLEOTIDE SEQUENCE [LARGE SCALE GENOMIC DNA]</scope>
    <source>
        <strain evidence="10">QJT</strain>
        <tissue evidence="10">Leaf</tissue>
    </source>
</reference>
<evidence type="ECO:0000256" key="2">
    <source>
        <dbReference type="ARBA" id="ARBA00009928"/>
    </source>
</evidence>
<dbReference type="PRINTS" id="PR00092">
    <property type="entry name" value="TYROSINASE"/>
</dbReference>
<gene>
    <name evidence="10" type="ORF">Sjap_000161</name>
</gene>
<evidence type="ECO:0000256" key="3">
    <source>
        <dbReference type="ARBA" id="ARBA00022723"/>
    </source>
</evidence>
<evidence type="ECO:0000256" key="7">
    <source>
        <dbReference type="ARBA" id="ARBA00023157"/>
    </source>
</evidence>
<dbReference type="SUPFAM" id="SSF48056">
    <property type="entry name" value="Di-copper centre-containing domain"/>
    <property type="match status" value="1"/>
</dbReference>
<keyword evidence="11" id="KW-1185">Reference proteome</keyword>
<comment type="similarity">
    <text evidence="2">Belongs to the tyrosinase family.</text>
</comment>
<evidence type="ECO:0000256" key="5">
    <source>
        <dbReference type="ARBA" id="ARBA00023002"/>
    </source>
</evidence>
<comment type="cofactor">
    <cofactor evidence="1">
        <name>Cu(2+)</name>
        <dbReference type="ChEBI" id="CHEBI:29036"/>
    </cofactor>
</comment>
<dbReference type="Pfam" id="PF12142">
    <property type="entry name" value="PPO1_DWL"/>
    <property type="match status" value="1"/>
</dbReference>
<keyword evidence="6" id="KW-0186">Copper</keyword>
<proteinExistence type="inferred from homology"/>
<feature type="domain" description="Tyrosinase copper-binding" evidence="9">
    <location>
        <begin position="188"/>
        <end position="205"/>
    </location>
</feature>